<reference evidence="2 3" key="1">
    <citation type="journal article" date="2018" name="Nat. Biotechnol.">
        <title>A standardized bacterial taxonomy based on genome phylogeny substantially revises the tree of life.</title>
        <authorList>
            <person name="Parks D.H."/>
            <person name="Chuvochina M."/>
            <person name="Waite D.W."/>
            <person name="Rinke C."/>
            <person name="Skarshewski A."/>
            <person name="Chaumeil P.A."/>
            <person name="Hugenholtz P."/>
        </authorList>
    </citation>
    <scope>NUCLEOTIDE SEQUENCE [LARGE SCALE GENOMIC DNA]</scope>
    <source>
        <strain evidence="2">UBA9956</strain>
    </source>
</reference>
<comment type="caution">
    <text evidence="2">The sequence shown here is derived from an EMBL/GenBank/DDBJ whole genome shotgun (WGS) entry which is preliminary data.</text>
</comment>
<sequence>METVKILALTMLSGTIAQSIKVFTYFLQHKKFNLKRFFETGGMPSSHASTAATLTFSLGFWTGFNSPIFACAAFFAFVITYDAAGLRRAAGKQAAVINKMIEEFKNTHQFKEERLMELLGHTPLEVFLGALLGIVISVLFK</sequence>
<feature type="transmembrane region" description="Helical" evidence="1">
    <location>
        <begin position="118"/>
        <end position="140"/>
    </location>
</feature>
<dbReference type="AlphaFoldDB" id="A0A350H826"/>
<evidence type="ECO:0000313" key="3">
    <source>
        <dbReference type="Proteomes" id="UP000264062"/>
    </source>
</evidence>
<dbReference type="Pfam" id="PF02681">
    <property type="entry name" value="DUF212"/>
    <property type="match status" value="1"/>
</dbReference>
<evidence type="ECO:0008006" key="4">
    <source>
        <dbReference type="Google" id="ProtNLM"/>
    </source>
</evidence>
<keyword evidence="1" id="KW-0472">Membrane</keyword>
<evidence type="ECO:0000256" key="1">
    <source>
        <dbReference type="SAM" id="Phobius"/>
    </source>
</evidence>
<keyword evidence="1" id="KW-0812">Transmembrane</keyword>
<dbReference type="PANTHER" id="PTHR31446:SF29">
    <property type="entry name" value="ACID PHOSPHATASE_VANADIUM-DEPENDENT HALOPEROXIDASE-RELATED PROTEIN"/>
    <property type="match status" value="1"/>
</dbReference>
<accession>A0A350H826</accession>
<proteinExistence type="predicted"/>
<gene>
    <name evidence="2" type="ORF">DCW38_00705</name>
</gene>
<keyword evidence="1" id="KW-1133">Transmembrane helix</keyword>
<protein>
    <recommendedName>
        <fullName evidence="4">Divergent PAP2 family protein</fullName>
    </recommendedName>
</protein>
<dbReference type="Proteomes" id="UP000264062">
    <property type="component" value="Unassembled WGS sequence"/>
</dbReference>
<name>A0A350H826_UNCW3</name>
<organism evidence="2 3">
    <name type="scientific">candidate division WOR-3 bacterium</name>
    <dbReference type="NCBI Taxonomy" id="2052148"/>
    <lineage>
        <taxon>Bacteria</taxon>
        <taxon>Bacteria division WOR-3</taxon>
    </lineage>
</organism>
<evidence type="ECO:0000313" key="2">
    <source>
        <dbReference type="EMBL" id="HAV91692.1"/>
    </source>
</evidence>
<feature type="transmembrane region" description="Helical" evidence="1">
    <location>
        <begin position="64"/>
        <end position="84"/>
    </location>
</feature>
<dbReference type="EMBL" id="DMZY01000024">
    <property type="protein sequence ID" value="HAV91692.1"/>
    <property type="molecule type" value="Genomic_DNA"/>
</dbReference>
<dbReference type="InterPro" id="IPR003832">
    <property type="entry name" value="DUF212"/>
</dbReference>
<dbReference type="PANTHER" id="PTHR31446">
    <property type="entry name" value="ACID PHOSPHATASE/VANADIUM-DEPENDENT HALOPEROXIDASE-RELATED PROTEIN"/>
    <property type="match status" value="1"/>
</dbReference>